<comment type="subcellular location">
    <subcellularLocation>
        <location evidence="1">Cell membrane</location>
        <topology evidence="1">Multi-pass membrane protein</topology>
    </subcellularLocation>
</comment>
<dbReference type="InterPro" id="IPR035681">
    <property type="entry name" value="ComA-like_MBL"/>
</dbReference>
<dbReference type="Pfam" id="PF00753">
    <property type="entry name" value="Lactamase_B"/>
    <property type="match status" value="2"/>
</dbReference>
<evidence type="ECO:0000259" key="7">
    <source>
        <dbReference type="SMART" id="SM00849"/>
    </source>
</evidence>
<keyword evidence="3 6" id="KW-0812">Transmembrane</keyword>
<name>A0ABX8MDP7_9PSED</name>
<gene>
    <name evidence="8" type="ORF">KSS95_10305</name>
</gene>
<feature type="transmembrane region" description="Helical" evidence="6">
    <location>
        <begin position="415"/>
        <end position="439"/>
    </location>
</feature>
<keyword evidence="4 6" id="KW-1133">Transmembrane helix</keyword>
<dbReference type="NCBIfam" id="TIGR00360">
    <property type="entry name" value="ComEC_N-term"/>
    <property type="match status" value="1"/>
</dbReference>
<feature type="transmembrane region" description="Helical" evidence="6">
    <location>
        <begin position="445"/>
        <end position="462"/>
    </location>
</feature>
<organism evidence="8 9">
    <name type="scientific">Pseudomonas muyukensis</name>
    <dbReference type="NCBI Taxonomy" id="2842357"/>
    <lineage>
        <taxon>Bacteria</taxon>
        <taxon>Pseudomonadati</taxon>
        <taxon>Pseudomonadota</taxon>
        <taxon>Gammaproteobacteria</taxon>
        <taxon>Pseudomonadales</taxon>
        <taxon>Pseudomonadaceae</taxon>
        <taxon>Pseudomonas</taxon>
    </lineage>
</organism>
<feature type="transmembrane region" description="Helical" evidence="6">
    <location>
        <begin position="390"/>
        <end position="408"/>
    </location>
</feature>
<evidence type="ECO:0000313" key="8">
    <source>
        <dbReference type="EMBL" id="QXH37190.1"/>
    </source>
</evidence>
<keyword evidence="5 6" id="KW-0472">Membrane</keyword>
<feature type="transmembrane region" description="Helical" evidence="6">
    <location>
        <begin position="256"/>
        <end position="274"/>
    </location>
</feature>
<keyword evidence="2" id="KW-1003">Cell membrane</keyword>
<reference evidence="8" key="1">
    <citation type="journal article" date="2021" name="Microorganisms">
        <title>The Ever-Expanding Pseudomonas Genus: Description of 43 New Species and Partition of the Pseudomonas putida Group.</title>
        <authorList>
            <person name="Girard L."/>
            <person name="Lood C."/>
            <person name="Hofte M."/>
            <person name="Vandamme P."/>
            <person name="Rokni-Zadeh H."/>
            <person name="van Noort V."/>
            <person name="Lavigne R."/>
            <person name="De Mot R."/>
        </authorList>
    </citation>
    <scope>NUCLEOTIDE SEQUENCE</scope>
    <source>
        <strain evidence="8">COW39</strain>
    </source>
</reference>
<feature type="transmembrane region" description="Helical" evidence="6">
    <location>
        <begin position="359"/>
        <end position="378"/>
    </location>
</feature>
<dbReference type="EMBL" id="CP077073">
    <property type="protein sequence ID" value="QXH37190.1"/>
    <property type="molecule type" value="Genomic_DNA"/>
</dbReference>
<sequence length="735" mass="78996">MRTGMLALALGLLSLRFLPALPPVGWLLALSLLGLACLRTRGWPLGCYLLGLCWACGSAQQALDDRLAMALDGRTLWLEGRVVGLPARSERGVRFELEQPRSRRAELPQHLQLTWFDGPALHAGERWRLAVNLRRPHGLLNPHGPDREATLLARRIGATGTVKAGEWLGAPALDWRDGIRQRLLAVDAQGREAALAALVLGDGAGLARQDWQALQATGTVHLLVISGQHIGLLAGLVYGAVAGLARLGGWPRRLPWLPWACGLAMGAALLYGWLAGYGVPVQRACLMLAVVLLWRLRFRQLGVGLPLLLALLGVLLVEPLASLLPGFWLSFAAVAVLALCFSARLGAWRPWQAWTRAQWVIAVGLLPVLLALGLPISLTAPLANLLAVPWLSLAVLPLALLGTALLPLPWLGEGLLWLAGVSLHGLFGWLAWAAGLVPAWTGEPLPLWAGLLVGLGALLALLPRGVPLRVPGAVLLLALWVPREQVPHGQVEVWQLDVGQGLAVLLRTRQHSLLYDAGPAMGESDLGESVVLPTLRKLGVRQLDLMLISHAHADHAGGAGAIRRGLPVLRELGGENTGGAICSSGERWQWDGVEFELWHWPQGPSSNERSCVLRVEANGERLLLAGDMEAGAERAWLAGNADTRIDWLQAPHHGSRTSSSEVMLRAMAPRGVLISRGRHNGFGHPHPQVIERYRRHGVRVHDTALEGALGLRLGSQGGAVGERAGRRFWRGGGGS</sequence>
<evidence type="ECO:0000256" key="4">
    <source>
        <dbReference type="ARBA" id="ARBA00022989"/>
    </source>
</evidence>
<feature type="transmembrane region" description="Helical" evidence="6">
    <location>
        <begin position="222"/>
        <end position="244"/>
    </location>
</feature>
<proteinExistence type="predicted"/>
<evidence type="ECO:0000313" key="9">
    <source>
        <dbReference type="Proteomes" id="UP001047646"/>
    </source>
</evidence>
<feature type="transmembrane region" description="Helical" evidence="6">
    <location>
        <begin position="303"/>
        <end position="321"/>
    </location>
</feature>
<evidence type="ECO:0000256" key="5">
    <source>
        <dbReference type="ARBA" id="ARBA00023136"/>
    </source>
</evidence>
<evidence type="ECO:0000256" key="3">
    <source>
        <dbReference type="ARBA" id="ARBA00022692"/>
    </source>
</evidence>
<dbReference type="InterPro" id="IPR001279">
    <property type="entry name" value="Metallo-B-lactamas"/>
</dbReference>
<dbReference type="PANTHER" id="PTHR30619">
    <property type="entry name" value="DNA INTERNALIZATION/COMPETENCE PROTEIN COMEC/REC2"/>
    <property type="match status" value="1"/>
</dbReference>
<dbReference type="NCBIfam" id="TIGR00361">
    <property type="entry name" value="ComEC_Rec2"/>
    <property type="match status" value="1"/>
</dbReference>
<protein>
    <submittedName>
        <fullName evidence="8">DNA internalization-related competence protein ComEC/Rec2</fullName>
    </submittedName>
</protein>
<keyword evidence="9" id="KW-1185">Reference proteome</keyword>
<evidence type="ECO:0000256" key="2">
    <source>
        <dbReference type="ARBA" id="ARBA00022475"/>
    </source>
</evidence>
<dbReference type="InterPro" id="IPR004477">
    <property type="entry name" value="ComEC_N"/>
</dbReference>
<dbReference type="RefSeq" id="WP_217853566.1">
    <property type="nucleotide sequence ID" value="NZ_CP077073.1"/>
</dbReference>
<dbReference type="Pfam" id="PF13567">
    <property type="entry name" value="DUF4131"/>
    <property type="match status" value="1"/>
</dbReference>
<dbReference type="Proteomes" id="UP001047646">
    <property type="component" value="Chromosome"/>
</dbReference>
<dbReference type="Pfam" id="PF03772">
    <property type="entry name" value="Competence"/>
    <property type="match status" value="1"/>
</dbReference>
<accession>A0ABX8MDP7</accession>
<evidence type="ECO:0000256" key="6">
    <source>
        <dbReference type="SAM" id="Phobius"/>
    </source>
</evidence>
<dbReference type="PANTHER" id="PTHR30619:SF1">
    <property type="entry name" value="RECOMBINATION PROTEIN 2"/>
    <property type="match status" value="1"/>
</dbReference>
<dbReference type="InterPro" id="IPR052159">
    <property type="entry name" value="Competence_DNA_uptake"/>
</dbReference>
<evidence type="ECO:0000256" key="1">
    <source>
        <dbReference type="ARBA" id="ARBA00004651"/>
    </source>
</evidence>
<dbReference type="InterPro" id="IPR025405">
    <property type="entry name" value="DUF4131"/>
</dbReference>
<dbReference type="SMART" id="SM00849">
    <property type="entry name" value="Lactamase_B"/>
    <property type="match status" value="1"/>
</dbReference>
<feature type="transmembrane region" description="Helical" evidence="6">
    <location>
        <begin position="327"/>
        <end position="347"/>
    </location>
</feature>
<dbReference type="InterPro" id="IPR004797">
    <property type="entry name" value="Competence_ComEC/Rec2"/>
</dbReference>
<dbReference type="CDD" id="cd07731">
    <property type="entry name" value="ComA-like_MBL-fold"/>
    <property type="match status" value="1"/>
</dbReference>
<feature type="domain" description="Metallo-beta-lactamase" evidence="7">
    <location>
        <begin position="500"/>
        <end position="678"/>
    </location>
</feature>